<keyword evidence="2" id="KW-1185">Reference proteome</keyword>
<feature type="region of interest" description="Disordered" evidence="1">
    <location>
        <begin position="1235"/>
        <end position="1260"/>
    </location>
</feature>
<reference evidence="3" key="1">
    <citation type="submission" date="2025-08" db="UniProtKB">
        <authorList>
            <consortium name="RefSeq"/>
        </authorList>
    </citation>
    <scope>IDENTIFICATION</scope>
</reference>
<feature type="compositionally biased region" description="Polar residues" evidence="1">
    <location>
        <begin position="586"/>
        <end position="599"/>
    </location>
</feature>
<accession>A0A1S3MS08</accession>
<feature type="compositionally biased region" description="Basic and acidic residues" evidence="1">
    <location>
        <begin position="555"/>
        <end position="567"/>
    </location>
</feature>
<feature type="region of interest" description="Disordered" evidence="1">
    <location>
        <begin position="101"/>
        <end position="130"/>
    </location>
</feature>
<evidence type="ECO:0000313" key="2">
    <source>
        <dbReference type="Proteomes" id="UP001652741"/>
    </source>
</evidence>
<feature type="region of interest" description="Disordered" evidence="1">
    <location>
        <begin position="1093"/>
        <end position="1114"/>
    </location>
</feature>
<feature type="compositionally biased region" description="Low complexity" evidence="1">
    <location>
        <begin position="476"/>
        <end position="492"/>
    </location>
</feature>
<protein>
    <submittedName>
        <fullName evidence="3">Uncharacterized protein isoform X1</fullName>
    </submittedName>
</protein>
<dbReference type="RefSeq" id="XP_014005929.2">
    <property type="nucleotide sequence ID" value="XM_014150454.2"/>
</dbReference>
<dbReference type="KEGG" id="sasa:106574524"/>
<dbReference type="GeneID" id="106574524"/>
<feature type="compositionally biased region" description="Polar residues" evidence="1">
    <location>
        <begin position="926"/>
        <end position="937"/>
    </location>
</feature>
<sequence length="1394" mass="156187">MRKVLAPGVFLDGSVPLERSARSDISTTMSQSETCCICGVMFVRGPKGYNRRKVTTLTSPKTFQLVFDITPDDSSFLCWVCLGVLRRKTKQDGKLWTWSDLPTKVGRPRKPRAEIPSSSTTLSNQTPIITNPSSLSIEEECIASKKNKRRPVRQWDGEKWTTLTSRSPESHSTTIRRPQTPIAPTTHSSTPSNQVNSSTLSSQTSNHISSLFSFGERTTKRCPKAPQSTTHSTLLSPFPVEEGIRPKKKKLPFSKTKQSYGFGPHAKALHYMHSHQHLKAFRSLMKTKAREAMTLFLAEVIAQESKVLMKDQHGPLRQPLTEASVSGFSWDAVLAWGEEKAPMTLACLRAMFPKPNTIRTQVMMGARKTKRPRTEEAAGDMVSQRAGLILAIVLYTSMQKCNFIQASLGVEFWKQGCPLSVLKALSALGVCPSAASTRRHAERLTTGFDPPQQDRTEGVVVEEPGDSFCRSEDESQTQSCSEEYSSSSPTHSLNWFSDQSHSRDGSWSDQSSRPDSRSDDYQGPTQRPDSREYQNLIKEHGYHKVQKPTLSRWTKNSEDKREAKEKPVQNPKRRKMTKKKPAQSPPVVNTTGAHRSDMETSQISKVNMEVVQTSQVDNTHVEVVQTSQVDNTHVEVVQTSQVDNTHVEVVQTSQVDNTHVEVVQTSQVDNTHVEVVQTSQVDNTHVEVVQTSQVDNTHVEVVQTSQVDNTHVEVVQTSQVDNTHVEVVQTSQVDNTHVEVVQTSQVDNTHVEVVQTSQVDNTHVEVVQTSQVDNTHVELVQTSQVDNTHVEVVQTSQVDNTHVEVVQTSQVDNTHVEVVQLGDTNKKPAHISETNVQPAQMSVMSETNMEQIKIPKRGRPRKELAQMSVMSETNMEQIIMPKRGRPRKELAQVSKTNIEHTQTPQITDTHLGPAHKLRSPRKKPVQTPQVTDTQNKPIQVSNTDIKLAETNKESFVQAKNGRPKKGFVRIPQLTDTCMEPIPVSEVNTDTTLMPSSMRSRKRPRQVPQVSGTNQELTQIPKITKTNKEPSEMLQKMDTHMAPAATSKRGRTRKGPIEMFQETDLHTEPGLMPQAGEMNQQRIEGREINKEPAEPQKLARKAKGNQTKKVPAKTPEKLDQIKCIPKRKRGRPRKELAQVINTRKQTASMHQISKTGKESALTREIKIIVNRMESCSAAEMPQIREMNNEPVQVSAENFEPVQRLSGGLMEGLVQMPQLSCKDMEPGKLGRTIMETTSTAERTDKEPVRRPQANETEAEVAQTSQIMETIKEHIQVTNTDKETASVPNRSCTDMELAKRYKMSDFQTRVIRIVDTRMRANESVSMLQVHDTNQYPEPAATPEISNTNKQPTRVIRIVVNRRIPADICSHTRKSLECLAEVAAKCAPLDVQSAEEDG</sequence>
<feature type="compositionally biased region" description="Polar residues" evidence="1">
    <location>
        <begin position="116"/>
        <end position="130"/>
    </location>
</feature>
<feature type="compositionally biased region" description="Basic residues" evidence="1">
    <location>
        <begin position="913"/>
        <end position="924"/>
    </location>
</feature>
<organism evidence="2 3">
    <name type="scientific">Salmo salar</name>
    <name type="common">Atlantic salmon</name>
    <dbReference type="NCBI Taxonomy" id="8030"/>
    <lineage>
        <taxon>Eukaryota</taxon>
        <taxon>Metazoa</taxon>
        <taxon>Chordata</taxon>
        <taxon>Craniata</taxon>
        <taxon>Vertebrata</taxon>
        <taxon>Euteleostomi</taxon>
        <taxon>Actinopterygii</taxon>
        <taxon>Neopterygii</taxon>
        <taxon>Teleostei</taxon>
        <taxon>Protacanthopterygii</taxon>
        <taxon>Salmoniformes</taxon>
        <taxon>Salmonidae</taxon>
        <taxon>Salmoninae</taxon>
        <taxon>Salmo</taxon>
    </lineage>
</organism>
<feature type="region of interest" description="Disordered" evidence="1">
    <location>
        <begin position="146"/>
        <end position="204"/>
    </location>
</feature>
<feature type="compositionally biased region" description="Basic and acidic residues" evidence="1">
    <location>
        <begin position="528"/>
        <end position="542"/>
    </location>
</feature>
<proteinExistence type="predicted"/>
<feature type="compositionally biased region" description="Basic and acidic residues" evidence="1">
    <location>
        <begin position="500"/>
        <end position="520"/>
    </location>
</feature>
<evidence type="ECO:0000256" key="1">
    <source>
        <dbReference type="SAM" id="MobiDB-lite"/>
    </source>
</evidence>
<dbReference type="Proteomes" id="UP001652741">
    <property type="component" value="Chromosome ssa16"/>
</dbReference>
<evidence type="ECO:0000313" key="3">
    <source>
        <dbReference type="RefSeq" id="XP_014005929.2"/>
    </source>
</evidence>
<feature type="region of interest" description="Disordered" evidence="1">
    <location>
        <begin position="993"/>
        <end position="1014"/>
    </location>
</feature>
<gene>
    <name evidence="3" type="primary">LOC106574524</name>
</gene>
<name>A0A1S3MS08_SALSA</name>
<feature type="compositionally biased region" description="Polar residues" evidence="1">
    <location>
        <begin position="899"/>
        <end position="908"/>
    </location>
</feature>
<feature type="region of interest" description="Disordered" evidence="1">
    <location>
        <begin position="899"/>
        <end position="937"/>
    </location>
</feature>
<feature type="region of interest" description="Disordered" evidence="1">
    <location>
        <begin position="463"/>
        <end position="599"/>
    </location>
</feature>
<feature type="compositionally biased region" description="Basic residues" evidence="1">
    <location>
        <begin position="571"/>
        <end position="581"/>
    </location>
</feature>
<feature type="compositionally biased region" description="Polar residues" evidence="1">
    <location>
        <begin position="161"/>
        <end position="204"/>
    </location>
</feature>